<dbReference type="CDD" id="cd00611">
    <property type="entry name" value="PSAT_like"/>
    <property type="match status" value="1"/>
</dbReference>
<evidence type="ECO:0000313" key="13">
    <source>
        <dbReference type="EMBL" id="CAH1211712.1"/>
    </source>
</evidence>
<feature type="binding site" evidence="11">
    <location>
        <position position="216"/>
    </location>
    <ligand>
        <name>pyridoxal 5'-phosphate</name>
        <dbReference type="ChEBI" id="CHEBI:597326"/>
    </ligand>
</feature>
<accession>A0ABN8GR99</accession>
<evidence type="ECO:0000256" key="8">
    <source>
        <dbReference type="ARBA" id="ARBA00023299"/>
    </source>
</evidence>
<keyword evidence="4 11" id="KW-0032">Aminotransferase</keyword>
<feature type="binding site" evidence="11">
    <location>
        <position position="123"/>
    </location>
    <ligand>
        <name>pyridoxal 5'-phosphate</name>
        <dbReference type="ChEBI" id="CHEBI:597326"/>
    </ligand>
</feature>
<keyword evidence="6 11" id="KW-0808">Transferase</keyword>
<dbReference type="PANTHER" id="PTHR43247:SF1">
    <property type="entry name" value="PHOSPHOSERINE AMINOTRANSFERASE"/>
    <property type="match status" value="1"/>
</dbReference>
<feature type="binding site" evidence="11">
    <location>
        <position position="173"/>
    </location>
    <ligand>
        <name>pyridoxal 5'-phosphate</name>
        <dbReference type="ChEBI" id="CHEBI:597326"/>
    </ligand>
</feature>
<dbReference type="InterPro" id="IPR000192">
    <property type="entry name" value="Aminotrans_V_dom"/>
</dbReference>
<dbReference type="PIRSF" id="PIRSF000525">
    <property type="entry name" value="SerC"/>
    <property type="match status" value="1"/>
</dbReference>
<evidence type="ECO:0000256" key="11">
    <source>
        <dbReference type="HAMAP-Rule" id="MF_00160"/>
    </source>
</evidence>
<dbReference type="InterPro" id="IPR015422">
    <property type="entry name" value="PyrdxlP-dep_Trfase_small"/>
</dbReference>
<keyword evidence="14" id="KW-1185">Reference proteome</keyword>
<evidence type="ECO:0000256" key="4">
    <source>
        <dbReference type="ARBA" id="ARBA00022576"/>
    </source>
</evidence>
<name>A0ABN8GR99_9BACL</name>
<dbReference type="SUPFAM" id="SSF53383">
    <property type="entry name" value="PLP-dependent transferases"/>
    <property type="match status" value="1"/>
</dbReference>
<dbReference type="Proteomes" id="UP000838821">
    <property type="component" value="Unassembled WGS sequence"/>
</dbReference>
<evidence type="ECO:0000256" key="2">
    <source>
        <dbReference type="ARBA" id="ARBA00005099"/>
    </source>
</evidence>
<feature type="binding site" evidence="11">
    <location>
        <position position="63"/>
    </location>
    <ligand>
        <name>L-glutamate</name>
        <dbReference type="ChEBI" id="CHEBI:29985"/>
    </ligand>
</feature>
<evidence type="ECO:0000256" key="7">
    <source>
        <dbReference type="ARBA" id="ARBA00022898"/>
    </source>
</evidence>
<comment type="subunit">
    <text evidence="11">Homodimer.</text>
</comment>
<dbReference type="PANTHER" id="PTHR43247">
    <property type="entry name" value="PHOSPHOSERINE AMINOTRANSFERASE"/>
    <property type="match status" value="1"/>
</dbReference>
<feature type="binding site" evidence="11">
    <location>
        <position position="193"/>
    </location>
    <ligand>
        <name>pyridoxal 5'-phosphate</name>
        <dbReference type="ChEBI" id="CHEBI:597326"/>
    </ligand>
</feature>
<dbReference type="Pfam" id="PF00266">
    <property type="entry name" value="Aminotran_5"/>
    <property type="match status" value="1"/>
</dbReference>
<dbReference type="EC" id="2.6.1.52" evidence="11"/>
<comment type="similarity">
    <text evidence="3 11">Belongs to the class-V pyridoxal-phosphate-dependent aminotransferase family. SerC subfamily.</text>
</comment>
<dbReference type="Gene3D" id="3.90.1150.10">
    <property type="entry name" value="Aspartate Aminotransferase, domain 1"/>
    <property type="match status" value="1"/>
</dbReference>
<comment type="caution">
    <text evidence="13">The sequence shown here is derived from an EMBL/GenBank/DDBJ whole genome shotgun (WGS) entry which is preliminary data.</text>
</comment>
<dbReference type="InterPro" id="IPR015424">
    <property type="entry name" value="PyrdxlP-dep_Trfase"/>
</dbReference>
<dbReference type="Gene3D" id="3.40.640.10">
    <property type="entry name" value="Type I PLP-dependent aspartate aminotransferase-like (Major domain)"/>
    <property type="match status" value="1"/>
</dbReference>
<keyword evidence="7 11" id="KW-0663">Pyridoxal phosphate</keyword>
<keyword evidence="5 11" id="KW-0028">Amino-acid biosynthesis</keyword>
<comment type="catalytic activity">
    <reaction evidence="9 11">
        <text>4-(phosphooxy)-L-threonine + 2-oxoglutarate = (R)-3-hydroxy-2-oxo-4-phosphooxybutanoate + L-glutamate</text>
        <dbReference type="Rhea" id="RHEA:16573"/>
        <dbReference type="ChEBI" id="CHEBI:16810"/>
        <dbReference type="ChEBI" id="CHEBI:29985"/>
        <dbReference type="ChEBI" id="CHEBI:58452"/>
        <dbReference type="ChEBI" id="CHEBI:58538"/>
        <dbReference type="EC" id="2.6.1.52"/>
    </reaction>
</comment>
<comment type="caution">
    <text evidence="11">Lacks conserved residue(s) required for the propagation of feature annotation.</text>
</comment>
<keyword evidence="8 11" id="KW-0718">Serine biosynthesis</keyword>
<keyword evidence="11" id="KW-0963">Cytoplasm</keyword>
<dbReference type="InterPro" id="IPR015421">
    <property type="entry name" value="PyrdxlP-dep_Trfase_major"/>
</dbReference>
<comment type="pathway">
    <text evidence="2 11">Amino-acid biosynthesis; L-serine biosynthesis; L-serine from 3-phospho-D-glycerate: step 2/3.</text>
</comment>
<dbReference type="HAMAP" id="MF_00160">
    <property type="entry name" value="SerC_aminotrans_5"/>
    <property type="match status" value="1"/>
</dbReference>
<evidence type="ECO:0000256" key="10">
    <source>
        <dbReference type="ARBA" id="ARBA00049007"/>
    </source>
</evidence>
<organism evidence="13 14">
    <name type="scientific">Paenibacillus allorhizoplanae</name>
    <dbReference type="NCBI Taxonomy" id="2905648"/>
    <lineage>
        <taxon>Bacteria</taxon>
        <taxon>Bacillati</taxon>
        <taxon>Bacillota</taxon>
        <taxon>Bacilli</taxon>
        <taxon>Bacillales</taxon>
        <taxon>Paenibacillaceae</taxon>
        <taxon>Paenibacillus</taxon>
    </lineage>
</organism>
<comment type="function">
    <text evidence="1 11">Catalyzes the reversible conversion of 3-phosphohydroxypyruvate to phosphoserine and of 3-hydroxy-2-oxo-4-phosphonooxybutanoate to phosphohydroxythreonine.</text>
</comment>
<dbReference type="EMBL" id="CAKMMW010000011">
    <property type="protein sequence ID" value="CAH1211712.1"/>
    <property type="molecule type" value="Genomic_DNA"/>
</dbReference>
<reference evidence="13" key="1">
    <citation type="submission" date="2022-01" db="EMBL/GenBank/DDBJ databases">
        <authorList>
            <person name="Criscuolo A."/>
        </authorList>
    </citation>
    <scope>NUCLEOTIDE SEQUENCE</scope>
    <source>
        <strain evidence="13">CIP111891</strain>
    </source>
</reference>
<feature type="binding site" evidence="11">
    <location>
        <begin position="258"/>
        <end position="259"/>
    </location>
    <ligand>
        <name>pyridoxal 5'-phosphate</name>
        <dbReference type="ChEBI" id="CHEBI:597326"/>
    </ligand>
</feature>
<evidence type="ECO:0000256" key="5">
    <source>
        <dbReference type="ARBA" id="ARBA00022605"/>
    </source>
</evidence>
<evidence type="ECO:0000259" key="12">
    <source>
        <dbReference type="Pfam" id="PF00266"/>
    </source>
</evidence>
<dbReference type="NCBIfam" id="NF003764">
    <property type="entry name" value="PRK05355.1"/>
    <property type="match status" value="1"/>
</dbReference>
<comment type="cofactor">
    <cofactor evidence="11">
        <name>pyridoxal 5'-phosphate</name>
        <dbReference type="ChEBI" id="CHEBI:597326"/>
    </cofactor>
    <text evidence="11">Binds 1 pyridoxal phosphate per subunit.</text>
</comment>
<dbReference type="GO" id="GO:0004648">
    <property type="term" value="F:O-phospho-L-serine:2-oxoglutarate aminotransferase activity"/>
    <property type="evidence" value="ECO:0007669"/>
    <property type="project" value="UniProtKB-EC"/>
</dbReference>
<evidence type="ECO:0000256" key="6">
    <source>
        <dbReference type="ARBA" id="ARBA00022679"/>
    </source>
</evidence>
<proteinExistence type="inferred from homology"/>
<evidence type="ECO:0000256" key="9">
    <source>
        <dbReference type="ARBA" id="ARBA00047630"/>
    </source>
</evidence>
<sequence>MLAQNIAIIAIIQNAKVWSLMGNRAYNFNAGPAALPLEVLQRAQEEFVDFKGIGMSIMEISHRSSEYEQVHNETQALLKRIFGIPDGYQILFLTGGASSQFSMIPMNFLKAGKVGSYVLTGAWAEKAVQEAALFGEVSLAASSKEQKFMKIPALSDINLDPNSAYLHITSNETIEGAQFQSFPETGNIPLIGDMSSDILSRPVDVSKFSMIYAGAQKNLGPSGVTVAIIKDDLLVDLPKTIPTMMRYETHSKNNSLYNTPPAYSIYMVNLVLKWIEEQGGLTVIQKNNVEKSGLIYSAIDSSNGFYRGPVDLGSRSAMNITFRLQDEELEKKFIKETEQQGFVGLKGHRSVGGLRASTYNAVPYASCKALADFMTDFQQRNS</sequence>
<comment type="catalytic activity">
    <reaction evidence="10 11">
        <text>O-phospho-L-serine + 2-oxoglutarate = 3-phosphooxypyruvate + L-glutamate</text>
        <dbReference type="Rhea" id="RHEA:14329"/>
        <dbReference type="ChEBI" id="CHEBI:16810"/>
        <dbReference type="ChEBI" id="CHEBI:18110"/>
        <dbReference type="ChEBI" id="CHEBI:29985"/>
        <dbReference type="ChEBI" id="CHEBI:57524"/>
        <dbReference type="EC" id="2.6.1.52"/>
    </reaction>
</comment>
<gene>
    <name evidence="11 13" type="primary">serC</name>
    <name evidence="13" type="ORF">PAECIP111891_03746</name>
</gene>
<feature type="modified residue" description="N6-(pyridoxal phosphate)lysine" evidence="11">
    <location>
        <position position="217"/>
    </location>
</feature>
<evidence type="ECO:0000313" key="14">
    <source>
        <dbReference type="Proteomes" id="UP000838821"/>
    </source>
</evidence>
<evidence type="ECO:0000256" key="3">
    <source>
        <dbReference type="ARBA" id="ARBA00006904"/>
    </source>
</evidence>
<dbReference type="NCBIfam" id="TIGR01364">
    <property type="entry name" value="serC_1"/>
    <property type="match status" value="1"/>
</dbReference>
<feature type="binding site" evidence="11">
    <location>
        <begin position="97"/>
        <end position="98"/>
    </location>
    <ligand>
        <name>pyridoxal 5'-phosphate</name>
        <dbReference type="ChEBI" id="CHEBI:597326"/>
    </ligand>
</feature>
<evidence type="ECO:0000256" key="1">
    <source>
        <dbReference type="ARBA" id="ARBA00003483"/>
    </source>
</evidence>
<dbReference type="InterPro" id="IPR022278">
    <property type="entry name" value="Pser_aminoTfrase"/>
</dbReference>
<comment type="subcellular location">
    <subcellularLocation>
        <location evidence="11">Cytoplasm</location>
    </subcellularLocation>
</comment>
<protein>
    <recommendedName>
        <fullName evidence="11">Phosphoserine aminotransferase</fullName>
        <ecNumber evidence="11">2.6.1.52</ecNumber>
    </recommendedName>
    <alternativeName>
        <fullName evidence="11">Phosphohydroxythreonine aminotransferase</fullName>
        <shortName evidence="11">PSAT</shortName>
    </alternativeName>
</protein>
<feature type="domain" description="Aminotransferase class V" evidence="12">
    <location>
        <begin position="26"/>
        <end position="360"/>
    </location>
</feature>